<evidence type="ECO:0000313" key="2">
    <source>
        <dbReference type="Proteomes" id="UP000325579"/>
    </source>
</evidence>
<sequence>MEYVSIHLFPAREAFMRCNVKVPNEEGLVPLVGTFTDLQTHRLILNVPAVSDVFQNALICPDKDVQEQLARYNNAGTDHVLDDWRGRWCLGSWRVNFACYGPPAVVDAVFRVIESEFYKFRGAILTQSKYVAKPGQILNPDETGEELLPQNGAFSVAGIAAVNMREDSGGHAASSLIRPYLYE</sequence>
<protein>
    <submittedName>
        <fullName evidence="1">Uncharacterized protein</fullName>
    </submittedName>
</protein>
<reference evidence="1 2" key="1">
    <citation type="submission" date="2019-04" db="EMBL/GenBank/DDBJ databases">
        <authorList>
            <consortium name="DOE Joint Genome Institute"/>
            <person name="Mondo S."/>
            <person name="Kjaerbolling I."/>
            <person name="Vesth T."/>
            <person name="Frisvad J.C."/>
            <person name="Nybo J.L."/>
            <person name="Theobald S."/>
            <person name="Kildgaard S."/>
            <person name="Isbrandt T."/>
            <person name="Kuo A."/>
            <person name="Sato A."/>
            <person name="Lyhne E.K."/>
            <person name="Kogle M.E."/>
            <person name="Wiebenga A."/>
            <person name="Kun R.S."/>
            <person name="Lubbers R.J."/>
            <person name="Makela M.R."/>
            <person name="Barry K."/>
            <person name="Chovatia M."/>
            <person name="Clum A."/>
            <person name="Daum C."/>
            <person name="Haridas S."/>
            <person name="He G."/>
            <person name="LaButti K."/>
            <person name="Lipzen A."/>
            <person name="Riley R."/>
            <person name="Salamov A."/>
            <person name="Simmons B.A."/>
            <person name="Magnuson J.K."/>
            <person name="Henrissat B."/>
            <person name="Mortensen U.H."/>
            <person name="Larsen T.O."/>
            <person name="Devries R.P."/>
            <person name="Grigoriev I.V."/>
            <person name="Machida M."/>
            <person name="Baker S.E."/>
            <person name="Andersen M.R."/>
            <person name="Cantor M.N."/>
            <person name="Hua S.X."/>
        </authorList>
    </citation>
    <scope>NUCLEOTIDE SEQUENCE [LARGE SCALE GENOMIC DNA]</scope>
    <source>
        <strain evidence="1 2">CBS 119388</strain>
    </source>
</reference>
<name>A0A5N7DE19_9EURO</name>
<dbReference type="RefSeq" id="XP_031941754.1">
    <property type="nucleotide sequence ID" value="XM_032087112.1"/>
</dbReference>
<accession>A0A5N7DE19</accession>
<proteinExistence type="predicted"/>
<dbReference type="Gene3D" id="3.40.462.10">
    <property type="entry name" value="FAD-linked oxidases, C-terminal domain"/>
    <property type="match status" value="1"/>
</dbReference>
<accession>A0A5N6IK85</accession>
<evidence type="ECO:0000313" key="1">
    <source>
        <dbReference type="EMBL" id="KAE8404435.1"/>
    </source>
</evidence>
<dbReference type="AlphaFoldDB" id="A0A5N7DE19"/>
<organism evidence="1 2">
    <name type="scientific">Aspergillus pseudonomiae</name>
    <dbReference type="NCBI Taxonomy" id="1506151"/>
    <lineage>
        <taxon>Eukaryota</taxon>
        <taxon>Fungi</taxon>
        <taxon>Dikarya</taxon>
        <taxon>Ascomycota</taxon>
        <taxon>Pezizomycotina</taxon>
        <taxon>Eurotiomycetes</taxon>
        <taxon>Eurotiomycetidae</taxon>
        <taxon>Eurotiales</taxon>
        <taxon>Aspergillaceae</taxon>
        <taxon>Aspergillus</taxon>
        <taxon>Aspergillus subgen. Circumdati</taxon>
    </lineage>
</organism>
<dbReference type="EMBL" id="ML736767">
    <property type="protein sequence ID" value="KAE8404435.1"/>
    <property type="molecule type" value="Genomic_DNA"/>
</dbReference>
<dbReference type="InterPro" id="IPR016170">
    <property type="entry name" value="Cytok_DH_C_sf"/>
</dbReference>
<keyword evidence="2" id="KW-1185">Reference proteome</keyword>
<dbReference type="Proteomes" id="UP000325579">
    <property type="component" value="Unassembled WGS sequence"/>
</dbReference>
<dbReference type="GeneID" id="43671803"/>
<dbReference type="OrthoDB" id="5332616at2759"/>
<gene>
    <name evidence="1" type="ORF">BDV37DRAFT_282728</name>
</gene>